<feature type="compositionally biased region" description="Basic and acidic residues" evidence="1">
    <location>
        <begin position="870"/>
        <end position="881"/>
    </location>
</feature>
<keyword evidence="2" id="KW-0472">Membrane</keyword>
<feature type="region of interest" description="Disordered" evidence="1">
    <location>
        <begin position="1466"/>
        <end position="1592"/>
    </location>
</feature>
<feature type="compositionally biased region" description="Low complexity" evidence="1">
    <location>
        <begin position="850"/>
        <end position="861"/>
    </location>
</feature>
<feature type="region of interest" description="Disordered" evidence="1">
    <location>
        <begin position="694"/>
        <end position="718"/>
    </location>
</feature>
<dbReference type="InParanoid" id="G2Q618"/>
<dbReference type="HOGENOM" id="CLU_242599_0_0_1"/>
<feature type="compositionally biased region" description="Low complexity" evidence="1">
    <location>
        <begin position="698"/>
        <end position="710"/>
    </location>
</feature>
<feature type="compositionally biased region" description="Polar residues" evidence="1">
    <location>
        <begin position="984"/>
        <end position="993"/>
    </location>
</feature>
<evidence type="ECO:0008006" key="5">
    <source>
        <dbReference type="Google" id="ProtNLM"/>
    </source>
</evidence>
<feature type="compositionally biased region" description="Polar residues" evidence="1">
    <location>
        <begin position="1181"/>
        <end position="1203"/>
    </location>
</feature>
<dbReference type="OMA" id="GSHIENP"/>
<feature type="region of interest" description="Disordered" evidence="1">
    <location>
        <begin position="340"/>
        <end position="456"/>
    </location>
</feature>
<feature type="region of interest" description="Disordered" evidence="1">
    <location>
        <begin position="1102"/>
        <end position="1438"/>
    </location>
</feature>
<dbReference type="VEuPathDB" id="FungiDB:MYCTH_92091"/>
<feature type="compositionally biased region" description="Low complexity" evidence="1">
    <location>
        <begin position="1009"/>
        <end position="1022"/>
    </location>
</feature>
<feature type="compositionally biased region" description="Polar residues" evidence="1">
    <location>
        <begin position="611"/>
        <end position="623"/>
    </location>
</feature>
<accession>G2Q618</accession>
<feature type="region of interest" description="Disordered" evidence="1">
    <location>
        <begin position="774"/>
        <end position="1079"/>
    </location>
</feature>
<dbReference type="CDD" id="cd00590">
    <property type="entry name" value="RRM_SF"/>
    <property type="match status" value="1"/>
</dbReference>
<dbReference type="eggNOG" id="ENOG502QPW5">
    <property type="taxonomic scope" value="Eukaryota"/>
</dbReference>
<feature type="compositionally biased region" description="Basic and acidic residues" evidence="1">
    <location>
        <begin position="351"/>
        <end position="360"/>
    </location>
</feature>
<feature type="compositionally biased region" description="Basic residues" evidence="1">
    <location>
        <begin position="445"/>
        <end position="456"/>
    </location>
</feature>
<feature type="compositionally biased region" description="Polar residues" evidence="1">
    <location>
        <begin position="395"/>
        <end position="417"/>
    </location>
</feature>
<name>G2Q618_THET4</name>
<organism evidence="3 4">
    <name type="scientific">Thermothelomyces thermophilus (strain ATCC 42464 / BCRC 31852 / DSM 1799)</name>
    <name type="common">Sporotrichum thermophile</name>
    <dbReference type="NCBI Taxonomy" id="573729"/>
    <lineage>
        <taxon>Eukaryota</taxon>
        <taxon>Fungi</taxon>
        <taxon>Dikarya</taxon>
        <taxon>Ascomycota</taxon>
        <taxon>Pezizomycotina</taxon>
        <taxon>Sordariomycetes</taxon>
        <taxon>Sordariomycetidae</taxon>
        <taxon>Sordariales</taxon>
        <taxon>Chaetomiaceae</taxon>
        <taxon>Thermothelomyces</taxon>
    </lineage>
</organism>
<feature type="region of interest" description="Disordered" evidence="1">
    <location>
        <begin position="281"/>
        <end position="321"/>
    </location>
</feature>
<feature type="compositionally biased region" description="Basic residues" evidence="1">
    <location>
        <begin position="627"/>
        <end position="636"/>
    </location>
</feature>
<protein>
    <recommendedName>
        <fullName evidence="5">RRM domain-containing protein</fullName>
    </recommendedName>
</protein>
<feature type="compositionally biased region" description="Polar residues" evidence="1">
    <location>
        <begin position="821"/>
        <end position="838"/>
    </location>
</feature>
<gene>
    <name evidence="3" type="ORF">MYCTH_92091</name>
</gene>
<dbReference type="STRING" id="573729.G2Q618"/>
<keyword evidence="2" id="KW-1133">Transmembrane helix</keyword>
<feature type="compositionally biased region" description="Polar residues" evidence="1">
    <location>
        <begin position="1218"/>
        <end position="1235"/>
    </location>
</feature>
<feature type="compositionally biased region" description="Gly residues" evidence="1">
    <location>
        <begin position="1336"/>
        <end position="1345"/>
    </location>
</feature>
<dbReference type="InterPro" id="IPR035979">
    <property type="entry name" value="RBD_domain_sf"/>
</dbReference>
<dbReference type="RefSeq" id="XP_003659940.1">
    <property type="nucleotide sequence ID" value="XM_003659892.1"/>
</dbReference>
<feature type="compositionally biased region" description="Basic and acidic residues" evidence="1">
    <location>
        <begin position="1413"/>
        <end position="1424"/>
    </location>
</feature>
<dbReference type="SUPFAM" id="SSF54928">
    <property type="entry name" value="RNA-binding domain, RBD"/>
    <property type="match status" value="1"/>
</dbReference>
<feature type="compositionally biased region" description="Polar residues" evidence="1">
    <location>
        <begin position="1123"/>
        <end position="1135"/>
    </location>
</feature>
<sequence>MAPPGSVREVLLPHQSKVDWIWGLAKNDIAIPQPLMGFYWNMPQDAPCILSLPKARRCFKRGEIPHGRRSVAWDDGYVCDAAAALRVRRGPKMNTLVRPRTWEDMYQYFDAVDLWTMGAWNLWRVVHFACDENEGAPGEPSSSKFAAFEVVDEWAYDWCTHEEHRTRLSAWDERSDILCVLSPAEINNVSCCGVQELSALRGALRYWSRFYKNQSRQGDNGQGVSAVSASSSSCQDAQDSSPARALDGTYELYRLDFFSPLVSAPELEAYYGETEMANRVTDNDIALSRPEPSSIAPTSRPRRRSSSLSLPRASSRRDDGEYTYVANPAVVIMNGTTAARTHQLSSGSRLAEARTGEKQGRGHKHSKSGPAPAVRPAHSLATRGAGVEGPGPSRLPSSSQNLFSRANGASRQPNQPTQPIPGSVEAGIANRTGHDPHPRSQGSGHRARCPNHGRRNHGSDFRFAPCSCQQCVEKARSVHIAPLEIGDMSNREARAAIAEHLSQWGHVEGCELKKSYRDNYYALVRFSSEASAHLAVRRSKEDVRGHPRLGCFTISYPLRSKHFRPEPRPRLGSSGSHHSAGNGSPSSGGTGNLSSARDGGSPRYGGGSQGTRQSFSQERQLQQRFGRGSRSHHHQRAERALLSSIRTPPRRSLSHQFPDPPHPAAPGAKRSHSMMQPGQLQLQLQFQYRNQNQHRHWPSSSAGTFSGSPSCENGPWSSHHYPRGAPSFNPHLPPPPLPGHYVPPPPYQPFFSSPYPHHPWPDMSMPPAASSYYPPLPPPPPPPPPHAQHYPGSEEARHPGFHCAARSPQPPLPQPAYGCGTQPQGHSSPTFSAQTKPPSETEAFGSYPISSNTSTHSAQSSIASTSVKVRLPEFPEDKHFPDTVPILPSHNKVKEDSPVRRINFGDVSSSEMDTGGPAPVTVPDRIRARPNSSVRRITFGDFGPPETPGSTTASPAAAGRSESTTPTPAAAPAPPSAPPAGSAMTCSGTQVLTSDDDTRAPRGPHAGRTQQPTPSTPTQQQQYINGCREPHVSHESKPANAENDHENETGSEGQLDKPTTLPSRQNVGDVRLDPEYNATVIRRPPRHGRVYSSWIGDGFPPVAQPTYPDASSQPQAGGINAATWLQAQDETSPSQAWNPAVAPFAPAPRPQHYQHYRPGEPYMLKQKGKKRRNKYRNKSRLSSQTATRSSTPIPEAANHNNALAPQEAAAGPSAFANGETSARSSPGQHQDTTIQPLLLQSGEDHQPVVPQPQQQTPGDGGIANHVEEAIDGVETRNGMLKRDRKGKGKAASPSRVAVQASSKGGGDWLDEHAAVGNGGESSSSTTGKGWKKSAGHGSGSGGGGKSWHWARKKAAGDQSGGEKTAPPPSVGETRQDGNAAERKNGAAHTVKELAHDTGEDITAAAAAASEAETADKTDTTKDNEPAIITTTTTTTNNNNNYNYNYNAAAYAKRAGAATRPSAYRANAGGSLRIPRQRLAMHGGKKRPPPAARGDEQEDHEEEDHEEQQDRDAEAEAAAAAAAAVITAAEKSRGIPGKKKKKKGTSKKGNKKKTKGKKGNKKNNHNKKKKKKKRQQKGKRKEPASDLDGQGEEGDMRIKNWLAETPGGKPPARLLVVMLFLLLTGLVQIGALWDWLGPGGRAQVSFQS</sequence>
<feature type="region of interest" description="Disordered" evidence="1">
    <location>
        <begin position="215"/>
        <end position="242"/>
    </location>
</feature>
<feature type="compositionally biased region" description="Basic and acidic residues" evidence="1">
    <location>
        <begin position="1373"/>
        <end position="1398"/>
    </location>
</feature>
<proteinExistence type="predicted"/>
<feature type="compositionally biased region" description="Low complexity" evidence="1">
    <location>
        <begin position="948"/>
        <end position="968"/>
    </location>
</feature>
<feature type="compositionally biased region" description="Low complexity" evidence="1">
    <location>
        <begin position="224"/>
        <end position="241"/>
    </location>
</feature>
<keyword evidence="4" id="KW-1185">Reference proteome</keyword>
<feature type="compositionally biased region" description="Pro residues" evidence="1">
    <location>
        <begin position="969"/>
        <end position="978"/>
    </location>
</feature>
<feature type="compositionally biased region" description="Low complexity" evidence="1">
    <location>
        <begin position="571"/>
        <end position="585"/>
    </location>
</feature>
<feature type="compositionally biased region" description="Pro residues" evidence="1">
    <location>
        <begin position="774"/>
        <end position="786"/>
    </location>
</feature>
<feature type="compositionally biased region" description="Basic residues" evidence="1">
    <location>
        <begin position="1535"/>
        <end position="1579"/>
    </location>
</feature>
<dbReference type="Proteomes" id="UP000007322">
    <property type="component" value="Chromosome 1"/>
</dbReference>
<feature type="transmembrane region" description="Helical" evidence="2">
    <location>
        <begin position="1613"/>
        <end position="1635"/>
    </location>
</feature>
<feature type="compositionally biased region" description="Basic and acidic residues" evidence="1">
    <location>
        <begin position="1028"/>
        <end position="1048"/>
    </location>
</feature>
<evidence type="ECO:0000313" key="4">
    <source>
        <dbReference type="Proteomes" id="UP000007322"/>
    </source>
</evidence>
<reference evidence="3 4" key="1">
    <citation type="journal article" date="2011" name="Nat. Biotechnol.">
        <title>Comparative genomic analysis of the thermophilic biomass-degrading fungi Myceliophthora thermophila and Thielavia terrestris.</title>
        <authorList>
            <person name="Berka R.M."/>
            <person name="Grigoriev I.V."/>
            <person name="Otillar R."/>
            <person name="Salamov A."/>
            <person name="Grimwood J."/>
            <person name="Reid I."/>
            <person name="Ishmael N."/>
            <person name="John T."/>
            <person name="Darmond C."/>
            <person name="Moisan M.-C."/>
            <person name="Henrissat B."/>
            <person name="Coutinho P.M."/>
            <person name="Lombard V."/>
            <person name="Natvig D.O."/>
            <person name="Lindquist E."/>
            <person name="Schmutz J."/>
            <person name="Lucas S."/>
            <person name="Harris P."/>
            <person name="Powlowski J."/>
            <person name="Bellemare A."/>
            <person name="Taylor D."/>
            <person name="Butler G."/>
            <person name="de Vries R.P."/>
            <person name="Allijn I.E."/>
            <person name="van den Brink J."/>
            <person name="Ushinsky S."/>
            <person name="Storms R."/>
            <person name="Powell A.J."/>
            <person name="Paulsen I.T."/>
            <person name="Elbourne L.D.H."/>
            <person name="Baker S.E."/>
            <person name="Magnuson J."/>
            <person name="LaBoissiere S."/>
            <person name="Clutterbuck A.J."/>
            <person name="Martinez D."/>
            <person name="Wogulis M."/>
            <person name="de Leon A.L."/>
            <person name="Rey M.W."/>
            <person name="Tsang A."/>
        </authorList>
    </citation>
    <scope>NUCLEOTIDE SEQUENCE [LARGE SCALE GENOMIC DNA]</scope>
    <source>
        <strain evidence="4">ATCC 42464 / BCRC 31852 / DSM 1799</strain>
    </source>
</reference>
<feature type="compositionally biased region" description="Acidic residues" evidence="1">
    <location>
        <begin position="1495"/>
        <end position="1506"/>
    </location>
</feature>
<feature type="compositionally biased region" description="Low complexity" evidence="1">
    <location>
        <begin position="592"/>
        <end position="601"/>
    </location>
</feature>
<dbReference type="OrthoDB" id="4590971at2759"/>
<feature type="compositionally biased region" description="Basic residues" evidence="1">
    <location>
        <begin position="1166"/>
        <end position="1179"/>
    </location>
</feature>
<dbReference type="KEGG" id="mtm:MYCTH_92091"/>
<dbReference type="GO" id="GO:0003676">
    <property type="term" value="F:nucleic acid binding"/>
    <property type="evidence" value="ECO:0007669"/>
    <property type="project" value="InterPro"/>
</dbReference>
<dbReference type="EMBL" id="CP003002">
    <property type="protein sequence ID" value="AEO54695.1"/>
    <property type="molecule type" value="Genomic_DNA"/>
</dbReference>
<feature type="region of interest" description="Disordered" evidence="1">
    <location>
        <begin position="561"/>
        <end position="676"/>
    </location>
</feature>
<evidence type="ECO:0000256" key="2">
    <source>
        <dbReference type="SAM" id="Phobius"/>
    </source>
</evidence>
<evidence type="ECO:0000256" key="1">
    <source>
        <dbReference type="SAM" id="MobiDB-lite"/>
    </source>
</evidence>
<evidence type="ECO:0000313" key="3">
    <source>
        <dbReference type="EMBL" id="AEO54695.1"/>
    </source>
</evidence>
<feature type="compositionally biased region" description="Low complexity" evidence="1">
    <location>
        <begin position="1429"/>
        <end position="1438"/>
    </location>
</feature>
<keyword evidence="2" id="KW-0812">Transmembrane</keyword>
<dbReference type="GeneID" id="11512830"/>
<feature type="compositionally biased region" description="Low complexity" evidence="1">
    <location>
        <begin position="1400"/>
        <end position="1411"/>
    </location>
</feature>